<feature type="transmembrane region" description="Helical" evidence="1">
    <location>
        <begin position="95"/>
        <end position="111"/>
    </location>
</feature>
<keyword evidence="4" id="KW-1185">Reference proteome</keyword>
<dbReference type="KEGG" id="mmed:Mame_02130"/>
<feature type="transmembrane region" description="Helical" evidence="1">
    <location>
        <begin position="116"/>
        <end position="133"/>
    </location>
</feature>
<feature type="transmembrane region" description="Helical" evidence="1">
    <location>
        <begin position="7"/>
        <end position="24"/>
    </location>
</feature>
<keyword evidence="1" id="KW-1133">Transmembrane helix</keyword>
<evidence type="ECO:0000313" key="4">
    <source>
        <dbReference type="Proteomes" id="UP000191135"/>
    </source>
</evidence>
<dbReference type="OrthoDB" id="7860650at2"/>
<dbReference type="Proteomes" id="UP000191135">
    <property type="component" value="Chromosome"/>
</dbReference>
<keyword evidence="1" id="KW-0812">Transmembrane</keyword>
<dbReference type="RefSeq" id="WP_018062664.1">
    <property type="nucleotide sequence ID" value="NZ_AQWH01000001.1"/>
</dbReference>
<evidence type="ECO:0000256" key="1">
    <source>
        <dbReference type="SAM" id="Phobius"/>
    </source>
</evidence>
<dbReference type="AlphaFoldDB" id="A0A1U9Z1D5"/>
<name>A0A1U9Z1D5_9HYPH</name>
<protein>
    <submittedName>
        <fullName evidence="3">Tripartite tricarboxylate transporter TctB family protein</fullName>
    </submittedName>
</protein>
<reference evidence="3 4" key="1">
    <citation type="submission" date="2017-03" db="EMBL/GenBank/DDBJ databases">
        <title>Foreign affairs: Plasmid Transfer between Roseobacters and Rhizobia.</title>
        <authorList>
            <person name="Bartling P."/>
            <person name="Bunk B."/>
            <person name="Overmann J."/>
            <person name="Brinkmann H."/>
            <person name="Petersen J."/>
        </authorList>
    </citation>
    <scope>NUCLEOTIDE SEQUENCE [LARGE SCALE GENOMIC DNA]</scope>
    <source>
        <strain evidence="3 4">MACL11</strain>
    </source>
</reference>
<accession>A0A1U9Z1D5</accession>
<gene>
    <name evidence="3" type="ORF">Mame_02130</name>
</gene>
<dbReference type="eggNOG" id="ENOG5032RM5">
    <property type="taxonomic scope" value="Bacteria"/>
</dbReference>
<dbReference type="EMBL" id="CP020330">
    <property type="protein sequence ID" value="AQZ51468.1"/>
    <property type="molecule type" value="Genomic_DNA"/>
</dbReference>
<proteinExistence type="predicted"/>
<dbReference type="InterPro" id="IPR009936">
    <property type="entry name" value="DUF1468"/>
</dbReference>
<evidence type="ECO:0000313" key="3">
    <source>
        <dbReference type="EMBL" id="AQZ51468.1"/>
    </source>
</evidence>
<feature type="transmembrane region" description="Helical" evidence="1">
    <location>
        <begin position="44"/>
        <end position="61"/>
    </location>
</feature>
<sequence length="142" mass="15277">MTADRILGGAVALFGVFLLLWGIPENVRTVPGIFVYPNPALFPQIAAALLVALGVMQMVFTKTNADVPSFRKIALFMAVAGATLLAMVGIRTVGYLPVAIALMVLICLITGERRPLWLATVVIGLPVGTWLFFEQILSRPLP</sequence>
<dbReference type="STRING" id="1122214.Mame_02130"/>
<keyword evidence="1" id="KW-0472">Membrane</keyword>
<organism evidence="3 4">
    <name type="scientific">Martelella mediterranea DSM 17316</name>
    <dbReference type="NCBI Taxonomy" id="1122214"/>
    <lineage>
        <taxon>Bacteria</taxon>
        <taxon>Pseudomonadati</taxon>
        <taxon>Pseudomonadota</taxon>
        <taxon>Alphaproteobacteria</taxon>
        <taxon>Hyphomicrobiales</taxon>
        <taxon>Aurantimonadaceae</taxon>
        <taxon>Martelella</taxon>
    </lineage>
</organism>
<dbReference type="Pfam" id="PF07331">
    <property type="entry name" value="TctB"/>
    <property type="match status" value="1"/>
</dbReference>
<feature type="domain" description="DUF1468" evidence="2">
    <location>
        <begin position="6"/>
        <end position="142"/>
    </location>
</feature>
<feature type="transmembrane region" description="Helical" evidence="1">
    <location>
        <begin position="73"/>
        <end position="89"/>
    </location>
</feature>
<evidence type="ECO:0000259" key="2">
    <source>
        <dbReference type="Pfam" id="PF07331"/>
    </source>
</evidence>